<dbReference type="Pfam" id="PF08443">
    <property type="entry name" value="RimK"/>
    <property type="match status" value="1"/>
</dbReference>
<accession>A0A9E5MLF9</accession>
<dbReference type="InterPro" id="IPR013651">
    <property type="entry name" value="ATP-grasp_RimK-type"/>
</dbReference>
<dbReference type="PROSITE" id="PS50975">
    <property type="entry name" value="ATP_GRASP"/>
    <property type="match status" value="1"/>
</dbReference>
<dbReference type="RefSeq" id="WP_167188787.1">
    <property type="nucleotide sequence ID" value="NZ_JAAONZ010000013.1"/>
</dbReference>
<dbReference type="GO" id="GO:0018169">
    <property type="term" value="F:ribosomal S6-glutamic acid ligase activity"/>
    <property type="evidence" value="ECO:0007669"/>
    <property type="project" value="TreeGrafter"/>
</dbReference>
<dbReference type="GO" id="GO:0005524">
    <property type="term" value="F:ATP binding"/>
    <property type="evidence" value="ECO:0007669"/>
    <property type="project" value="UniProtKB-UniRule"/>
</dbReference>
<keyword evidence="2" id="KW-0547">Nucleotide-binding</keyword>
<reference evidence="4" key="1">
    <citation type="submission" date="2020-03" db="EMBL/GenBank/DDBJ databases">
        <authorList>
            <person name="Guo F."/>
        </authorList>
    </citation>
    <scope>NUCLEOTIDE SEQUENCE</scope>
    <source>
        <strain evidence="4">JCM 30134</strain>
    </source>
</reference>
<keyword evidence="5" id="KW-1185">Reference proteome</keyword>
<dbReference type="GO" id="GO:0046872">
    <property type="term" value="F:metal ion binding"/>
    <property type="evidence" value="ECO:0007669"/>
    <property type="project" value="InterPro"/>
</dbReference>
<evidence type="ECO:0000259" key="3">
    <source>
        <dbReference type="PROSITE" id="PS50975"/>
    </source>
</evidence>
<name>A0A9E5MLF9_9GAMM</name>
<dbReference type="GO" id="GO:0005737">
    <property type="term" value="C:cytoplasm"/>
    <property type="evidence" value="ECO:0007669"/>
    <property type="project" value="TreeGrafter"/>
</dbReference>
<dbReference type="Gene3D" id="3.30.470.20">
    <property type="entry name" value="ATP-grasp fold, B domain"/>
    <property type="match status" value="1"/>
</dbReference>
<comment type="caution">
    <text evidence="4">The sequence shown here is derived from an EMBL/GenBank/DDBJ whole genome shotgun (WGS) entry which is preliminary data.</text>
</comment>
<keyword evidence="2" id="KW-0067">ATP-binding</keyword>
<organism evidence="4 5">
    <name type="scientific">Pseudomaricurvus hydrocarbonicus</name>
    <dbReference type="NCBI Taxonomy" id="1470433"/>
    <lineage>
        <taxon>Bacteria</taxon>
        <taxon>Pseudomonadati</taxon>
        <taxon>Pseudomonadota</taxon>
        <taxon>Gammaproteobacteria</taxon>
        <taxon>Cellvibrionales</taxon>
        <taxon>Cellvibrionaceae</taxon>
        <taxon>Pseudomaricurvus</taxon>
    </lineage>
</organism>
<dbReference type="InterPro" id="IPR011761">
    <property type="entry name" value="ATP-grasp"/>
</dbReference>
<dbReference type="PANTHER" id="PTHR21621">
    <property type="entry name" value="RIBOSOMAL PROTEIN S6 MODIFICATION PROTEIN"/>
    <property type="match status" value="1"/>
</dbReference>
<evidence type="ECO:0000313" key="4">
    <source>
        <dbReference type="EMBL" id="NHO66967.1"/>
    </source>
</evidence>
<evidence type="ECO:0000256" key="2">
    <source>
        <dbReference type="PROSITE-ProRule" id="PRU00409"/>
    </source>
</evidence>
<dbReference type="GO" id="GO:0009432">
    <property type="term" value="P:SOS response"/>
    <property type="evidence" value="ECO:0007669"/>
    <property type="project" value="TreeGrafter"/>
</dbReference>
<dbReference type="InterPro" id="IPR025839">
    <property type="entry name" value="RLAN_dom"/>
</dbReference>
<gene>
    <name evidence="4" type="ORF">G8770_15560</name>
</gene>
<dbReference type="SUPFAM" id="SSF56059">
    <property type="entry name" value="Glutathione synthetase ATP-binding domain-like"/>
    <property type="match status" value="1"/>
</dbReference>
<dbReference type="PANTHER" id="PTHR21621:SF0">
    <property type="entry name" value="BETA-CITRYLGLUTAMATE SYNTHASE B-RELATED"/>
    <property type="match status" value="1"/>
</dbReference>
<dbReference type="AlphaFoldDB" id="A0A9E5MLF9"/>
<evidence type="ECO:0000313" key="5">
    <source>
        <dbReference type="Proteomes" id="UP000787472"/>
    </source>
</evidence>
<feature type="domain" description="ATP-grasp" evidence="3">
    <location>
        <begin position="290"/>
        <end position="482"/>
    </location>
</feature>
<keyword evidence="1" id="KW-0464">Manganese</keyword>
<dbReference type="EMBL" id="JAAONZ010000013">
    <property type="protein sequence ID" value="NHO66967.1"/>
    <property type="molecule type" value="Genomic_DNA"/>
</dbReference>
<dbReference type="InterPro" id="IPR013815">
    <property type="entry name" value="ATP_grasp_subdomain_1"/>
</dbReference>
<dbReference type="Gene3D" id="3.30.1490.20">
    <property type="entry name" value="ATP-grasp fold, A domain"/>
    <property type="match status" value="1"/>
</dbReference>
<protein>
    <submittedName>
        <fullName evidence="4">RimK family protein</fullName>
    </submittedName>
</protein>
<sequence>MHKTLVVVDESVLGEFSETPGIAHLNVITFDQYLQDYPKLNEPRTRIINVCDTVNYLSKGYYCSLLAEARNHKVLPSVKTINELRIEGQADTAQLSFSLSSQMQGEADVPQELFVYFGLVANVALQKLARKLYERFPAPILRVVFDHQGESVNAHVRRSSYQELDEINRARFIEALASFTDSVWRKPSQRKAARWDMAILVNPDEPHPPSDKEAIARFVKAAKKLNIYAEPVTSQQLLLQLNQFDALFIRETTAIDHPTYRLARKAESAGLVVMDDPDSILRCCNKVFLHDAFSYHGVPSLKTHVVMNVDETTLDGIEQQFDYPLVLKMPEGSFSNGVYKAADRAALRQRLTELFQQSALVLVQEYLYTDFDWRIGVLNGRAIYACRYHMARNHWQIYNHSAKRFSSGGFETLPTFEVPKPVLDAAVKAANVVGKGLYGVDLKQKDGHVYVIEVNDNPSVDHKVEDAYLGNELYMLVMAEFQRRLELRGR</sequence>
<proteinExistence type="predicted"/>
<dbReference type="Pfam" id="PF14401">
    <property type="entry name" value="RLAN"/>
    <property type="match status" value="1"/>
</dbReference>
<evidence type="ECO:0000256" key="1">
    <source>
        <dbReference type="ARBA" id="ARBA00023211"/>
    </source>
</evidence>
<dbReference type="Proteomes" id="UP000787472">
    <property type="component" value="Unassembled WGS sequence"/>
</dbReference>